<protein>
    <submittedName>
        <fullName evidence="1">Uncharacterized protein</fullName>
    </submittedName>
</protein>
<organism evidence="1">
    <name type="scientific">marine sediment metagenome</name>
    <dbReference type="NCBI Taxonomy" id="412755"/>
    <lineage>
        <taxon>unclassified sequences</taxon>
        <taxon>metagenomes</taxon>
        <taxon>ecological metagenomes</taxon>
    </lineage>
</organism>
<gene>
    <name evidence="1" type="ORF">LCGC14_1581410</name>
</gene>
<evidence type="ECO:0000313" key="1">
    <source>
        <dbReference type="EMBL" id="KKM26776.1"/>
    </source>
</evidence>
<dbReference type="AlphaFoldDB" id="A0A0F9IGR7"/>
<sequence length="55" mass="5747">MTRKLIFPAIGLLLALAIGGVALAQEQSEVEAKFGDWQIADIEAAGYVAEGPCVT</sequence>
<accession>A0A0F9IGR7</accession>
<proteinExistence type="predicted"/>
<name>A0A0F9IGR7_9ZZZZ</name>
<feature type="non-terminal residue" evidence="1">
    <location>
        <position position="55"/>
    </location>
</feature>
<reference evidence="1" key="1">
    <citation type="journal article" date="2015" name="Nature">
        <title>Complex archaea that bridge the gap between prokaryotes and eukaryotes.</title>
        <authorList>
            <person name="Spang A."/>
            <person name="Saw J.H."/>
            <person name="Jorgensen S.L."/>
            <person name="Zaremba-Niedzwiedzka K."/>
            <person name="Martijn J."/>
            <person name="Lind A.E."/>
            <person name="van Eijk R."/>
            <person name="Schleper C."/>
            <person name="Guy L."/>
            <person name="Ettema T.J."/>
        </authorList>
    </citation>
    <scope>NUCLEOTIDE SEQUENCE</scope>
</reference>
<comment type="caution">
    <text evidence="1">The sequence shown here is derived from an EMBL/GenBank/DDBJ whole genome shotgun (WGS) entry which is preliminary data.</text>
</comment>
<dbReference type="EMBL" id="LAZR01012452">
    <property type="protein sequence ID" value="KKM26776.1"/>
    <property type="molecule type" value="Genomic_DNA"/>
</dbReference>